<reference evidence="2" key="1">
    <citation type="submission" date="2015-12" db="EMBL/GenBank/DDBJ databases">
        <title>De novo transcriptome assembly of four potential Pierce s Disease insect vectors from Arizona vineyards.</title>
        <authorList>
            <person name="Tassone E.E."/>
        </authorList>
    </citation>
    <scope>NUCLEOTIDE SEQUENCE</scope>
</reference>
<name>A0A1B6DWU4_9HEMI</name>
<keyword evidence="1" id="KW-0812">Transmembrane</keyword>
<dbReference type="AlphaFoldDB" id="A0A1B6DWU4"/>
<protein>
    <submittedName>
        <fullName evidence="2">Uncharacterized protein</fullName>
    </submittedName>
</protein>
<feature type="transmembrane region" description="Helical" evidence="1">
    <location>
        <begin position="14"/>
        <end position="34"/>
    </location>
</feature>
<feature type="non-terminal residue" evidence="2">
    <location>
        <position position="110"/>
    </location>
</feature>
<keyword evidence="1" id="KW-1133">Transmembrane helix</keyword>
<gene>
    <name evidence="2" type="ORF">g.11174</name>
</gene>
<accession>A0A1B6DWU4</accession>
<evidence type="ECO:0000313" key="2">
    <source>
        <dbReference type="EMBL" id="JAS30142.1"/>
    </source>
</evidence>
<keyword evidence="1" id="KW-0472">Membrane</keyword>
<sequence>MHYISVLDNFIQNLMISFTQYLFQLIILLLYIWLKIKVHSSRILSSRHCLSTQQPSTSWVVRGNQRPAVCKYSVHSHALQILSYQTSSWRTLGNADRVANLLTRDGGATG</sequence>
<proteinExistence type="predicted"/>
<evidence type="ECO:0000256" key="1">
    <source>
        <dbReference type="SAM" id="Phobius"/>
    </source>
</evidence>
<organism evidence="2">
    <name type="scientific">Clastoptera arizonana</name>
    <name type="common">Arizona spittle bug</name>
    <dbReference type="NCBI Taxonomy" id="38151"/>
    <lineage>
        <taxon>Eukaryota</taxon>
        <taxon>Metazoa</taxon>
        <taxon>Ecdysozoa</taxon>
        <taxon>Arthropoda</taxon>
        <taxon>Hexapoda</taxon>
        <taxon>Insecta</taxon>
        <taxon>Pterygota</taxon>
        <taxon>Neoptera</taxon>
        <taxon>Paraneoptera</taxon>
        <taxon>Hemiptera</taxon>
        <taxon>Auchenorrhyncha</taxon>
        <taxon>Cercopoidea</taxon>
        <taxon>Clastopteridae</taxon>
        <taxon>Clastoptera</taxon>
    </lineage>
</organism>
<dbReference type="EMBL" id="GEDC01007156">
    <property type="protein sequence ID" value="JAS30142.1"/>
    <property type="molecule type" value="Transcribed_RNA"/>
</dbReference>